<accession>A0ABY1GBH6</accession>
<dbReference type="InterPro" id="IPR007791">
    <property type="entry name" value="DjlA_N"/>
</dbReference>
<name>A0ABY1GBH6_9GAMM</name>
<organism evidence="2 3">
    <name type="scientific">Pseudoalteromonas lipolytica</name>
    <dbReference type="NCBI Taxonomy" id="570156"/>
    <lineage>
        <taxon>Bacteria</taxon>
        <taxon>Pseudomonadati</taxon>
        <taxon>Pseudomonadota</taxon>
        <taxon>Gammaproteobacteria</taxon>
        <taxon>Alteromonadales</taxon>
        <taxon>Pseudoalteromonadaceae</taxon>
        <taxon>Pseudoalteromonas</taxon>
    </lineage>
</organism>
<dbReference type="Gene3D" id="1.10.3680.10">
    <property type="entry name" value="TerB-like"/>
    <property type="match status" value="1"/>
</dbReference>
<gene>
    <name evidence="2" type="ORF">SAMN04487854_102259</name>
</gene>
<evidence type="ECO:0000259" key="1">
    <source>
        <dbReference type="Pfam" id="PF05099"/>
    </source>
</evidence>
<dbReference type="RefSeq" id="WP_074988555.1">
    <property type="nucleotide sequence ID" value="NZ_FPAZ01000002.1"/>
</dbReference>
<evidence type="ECO:0000313" key="3">
    <source>
        <dbReference type="Proteomes" id="UP000183805"/>
    </source>
</evidence>
<dbReference type="EMBL" id="FPAZ01000002">
    <property type="protein sequence ID" value="SFT41672.1"/>
    <property type="molecule type" value="Genomic_DNA"/>
</dbReference>
<sequence length="427" mass="48582">MDFDILDVINEATKEADAFEGHPAADFTIEEKLLYLNGLALVMNADGHIDDTEKEYIRILIKSMNLDESTLDDMVTFAKAPDKDTIQAFFRTFRRRPVAQLFLFDALMMTRRDGKVEDKEKAVVDKIADQLEILKGTQQDIFDLFCHIKNRNWQESALYFSSHLLNPDHFKHLLAYHEVEFDALMTETAEIRSNRLLDIMKSKLVDSLEWGTFACEGTPQKASLITKEPITLLKAIASSISCSIVMPWLQRMLDRGELRVTKETVYLVQEPEEKVLFEFSNSFFKYEQEANAFYLGSLDYAQKSIGSGEILHAFLRYTNLNYLIEQNDLNNLLILTDSIDVAVSNAGHLPTCDGVQVSAITSGHYFANQGHPNAINEIKGDQVEIRYCNHCSGGHGTQSGICDDKDRRFTKITLSEMLTEHGFYLVK</sequence>
<reference evidence="2 3" key="1">
    <citation type="submission" date="2016-10" db="EMBL/GenBank/DDBJ databases">
        <authorList>
            <person name="Varghese N."/>
            <person name="Submissions S."/>
        </authorList>
    </citation>
    <scope>NUCLEOTIDE SEQUENCE [LARGE SCALE GENOMIC DNA]</scope>
    <source>
        <strain evidence="2 3">CGMCC 1.8499</strain>
    </source>
</reference>
<dbReference type="CDD" id="cd07177">
    <property type="entry name" value="terB_like"/>
    <property type="match status" value="1"/>
</dbReference>
<evidence type="ECO:0000313" key="2">
    <source>
        <dbReference type="EMBL" id="SFT41672.1"/>
    </source>
</evidence>
<protein>
    <submittedName>
        <fullName evidence="2">Tellurite resistance protein TerB</fullName>
    </submittedName>
</protein>
<dbReference type="SUPFAM" id="SSF158682">
    <property type="entry name" value="TerB-like"/>
    <property type="match status" value="1"/>
</dbReference>
<keyword evidence="3" id="KW-1185">Reference proteome</keyword>
<dbReference type="Proteomes" id="UP000183805">
    <property type="component" value="Unassembled WGS sequence"/>
</dbReference>
<dbReference type="InterPro" id="IPR029024">
    <property type="entry name" value="TerB-like"/>
</dbReference>
<comment type="caution">
    <text evidence="2">The sequence shown here is derived from an EMBL/GenBank/DDBJ whole genome shotgun (WGS) entry which is preliminary data.</text>
</comment>
<feature type="domain" description="Co-chaperone DjlA N-terminal" evidence="1">
    <location>
        <begin position="39"/>
        <end position="133"/>
    </location>
</feature>
<dbReference type="Pfam" id="PF05099">
    <property type="entry name" value="TerB"/>
    <property type="match status" value="1"/>
</dbReference>
<proteinExistence type="predicted"/>